<name>A0A1Y0DA14_9GAMM</name>
<dbReference type="Proteomes" id="UP000243937">
    <property type="component" value="Chromosome"/>
</dbReference>
<dbReference type="EMBL" id="CP021377">
    <property type="protein sequence ID" value="ART83995.1"/>
    <property type="molecule type" value="Genomic_DNA"/>
</dbReference>
<keyword evidence="1" id="KW-1133">Transmembrane helix</keyword>
<feature type="transmembrane region" description="Helical" evidence="1">
    <location>
        <begin position="49"/>
        <end position="73"/>
    </location>
</feature>
<organism evidence="2 3">
    <name type="scientific">Oceanisphaera profunda</name>
    <dbReference type="NCBI Taxonomy" id="1416627"/>
    <lineage>
        <taxon>Bacteria</taxon>
        <taxon>Pseudomonadati</taxon>
        <taxon>Pseudomonadota</taxon>
        <taxon>Gammaproteobacteria</taxon>
        <taxon>Aeromonadales</taxon>
        <taxon>Aeromonadaceae</taxon>
        <taxon>Oceanisphaera</taxon>
    </lineage>
</organism>
<evidence type="ECO:0000313" key="3">
    <source>
        <dbReference type="Proteomes" id="UP000243937"/>
    </source>
</evidence>
<keyword evidence="3" id="KW-1185">Reference proteome</keyword>
<protein>
    <submittedName>
        <fullName evidence="2">Uncharacterized protein</fullName>
    </submittedName>
</protein>
<dbReference type="AlphaFoldDB" id="A0A1Y0DA14"/>
<reference evidence="2 3" key="1">
    <citation type="journal article" date="2014" name="Int. J. Syst. Evol. Microbiol.">
        <title>Oceanisphaera profunda sp. nov., a marine bacterium isolated from deep-sea sediment, and emended description of the genus Oceanisphaera.</title>
        <authorList>
            <person name="Xu Z."/>
            <person name="Zhang X.Y."/>
            <person name="Su H.N."/>
            <person name="Yu Z.C."/>
            <person name="Liu C."/>
            <person name="Li H."/>
            <person name="Chen X.L."/>
            <person name="Song X.Y."/>
            <person name="Xie B.B."/>
            <person name="Qin Q.L."/>
            <person name="Zhou B.C."/>
            <person name="Shi M."/>
            <person name="Huang Y."/>
            <person name="Zhang Y.Z."/>
        </authorList>
    </citation>
    <scope>NUCLEOTIDE SEQUENCE [LARGE SCALE GENOMIC DNA]</scope>
    <source>
        <strain evidence="2 3">SM1222</strain>
    </source>
</reference>
<accession>A0A1Y0DA14</accession>
<dbReference type="OrthoDB" id="5600402at2"/>
<evidence type="ECO:0000256" key="1">
    <source>
        <dbReference type="SAM" id="Phobius"/>
    </source>
</evidence>
<dbReference type="KEGG" id="opf:CBP31_08455"/>
<sequence>MDGVGVVSLVMMLEVISEWLLSWTGLSGDVFEYQAQLSDLLPVETIKSIILTSLLVFVPLLLQWLLLLLYLLLQTLHWPRLTSVKANFDSPLPQYCVLRTAHGCRAPPLARSGF</sequence>
<evidence type="ECO:0000313" key="2">
    <source>
        <dbReference type="EMBL" id="ART83995.1"/>
    </source>
</evidence>
<proteinExistence type="predicted"/>
<keyword evidence="1" id="KW-0812">Transmembrane</keyword>
<keyword evidence="1" id="KW-0472">Membrane</keyword>
<gene>
    <name evidence="2" type="ORF">CBP31_08455</name>
</gene>